<keyword evidence="9 11" id="KW-0482">Metalloprotease</keyword>
<evidence type="ECO:0000256" key="9">
    <source>
        <dbReference type="ARBA" id="ARBA00023049"/>
    </source>
</evidence>
<dbReference type="Pfam" id="PF02163">
    <property type="entry name" value="Peptidase_M50"/>
    <property type="match status" value="1"/>
</dbReference>
<keyword evidence="11" id="KW-0479">Metal-binding</keyword>
<accession>A0A4R1YT04</accession>
<dbReference type="RefSeq" id="WP_132695356.1">
    <property type="nucleotide sequence ID" value="NZ_SLVM01000014.1"/>
</dbReference>
<name>A0A4R1YT04_9RHOB</name>
<dbReference type="GO" id="GO:0006508">
    <property type="term" value="P:proteolysis"/>
    <property type="evidence" value="ECO:0007669"/>
    <property type="project" value="UniProtKB-KW"/>
</dbReference>
<dbReference type="SUPFAM" id="SSF50156">
    <property type="entry name" value="PDZ domain-like"/>
    <property type="match status" value="2"/>
</dbReference>
<evidence type="ECO:0000256" key="4">
    <source>
        <dbReference type="ARBA" id="ARBA00022670"/>
    </source>
</evidence>
<evidence type="ECO:0000256" key="3">
    <source>
        <dbReference type="ARBA" id="ARBA00007931"/>
    </source>
</evidence>
<comment type="similarity">
    <text evidence="3 11">Belongs to the peptidase M50B family.</text>
</comment>
<evidence type="ECO:0000313" key="14">
    <source>
        <dbReference type="Proteomes" id="UP000295277"/>
    </source>
</evidence>
<dbReference type="CDD" id="cd06163">
    <property type="entry name" value="S2P-M50_PDZ_RseP-like"/>
    <property type="match status" value="2"/>
</dbReference>
<keyword evidence="14" id="KW-1185">Reference proteome</keyword>
<reference evidence="13 14" key="1">
    <citation type="submission" date="2019-03" db="EMBL/GenBank/DDBJ databases">
        <title>Genomic Encyclopedia of Type Strains, Phase IV (KMG-IV): sequencing the most valuable type-strain genomes for metagenomic binning, comparative biology and taxonomic classification.</title>
        <authorList>
            <person name="Goeker M."/>
        </authorList>
    </citation>
    <scope>NUCLEOTIDE SEQUENCE [LARGE SCALE GENOMIC DNA]</scope>
    <source>
        <strain evidence="13 14">DSM 21153</strain>
    </source>
</reference>
<feature type="transmembrane region" description="Helical" evidence="11">
    <location>
        <begin position="377"/>
        <end position="409"/>
    </location>
</feature>
<comment type="cofactor">
    <cofactor evidence="1 11">
        <name>Zn(2+)</name>
        <dbReference type="ChEBI" id="CHEBI:29105"/>
    </cofactor>
</comment>
<dbReference type="GO" id="GO:0004222">
    <property type="term" value="F:metalloendopeptidase activity"/>
    <property type="evidence" value="ECO:0007669"/>
    <property type="project" value="InterPro"/>
</dbReference>
<evidence type="ECO:0000313" key="13">
    <source>
        <dbReference type="EMBL" id="TCM83383.1"/>
    </source>
</evidence>
<dbReference type="GO" id="GO:0016020">
    <property type="term" value="C:membrane"/>
    <property type="evidence" value="ECO:0007669"/>
    <property type="project" value="UniProtKB-SubCell"/>
</dbReference>
<evidence type="ECO:0000259" key="12">
    <source>
        <dbReference type="SMART" id="SM00228"/>
    </source>
</evidence>
<dbReference type="OrthoDB" id="9782003at2"/>
<protein>
    <recommendedName>
        <fullName evidence="11">Zinc metalloprotease</fullName>
        <ecNumber evidence="11">3.4.24.-</ecNumber>
    </recommendedName>
</protein>
<evidence type="ECO:0000256" key="5">
    <source>
        <dbReference type="ARBA" id="ARBA00022692"/>
    </source>
</evidence>
<evidence type="ECO:0000256" key="11">
    <source>
        <dbReference type="RuleBase" id="RU362031"/>
    </source>
</evidence>
<comment type="caution">
    <text evidence="13">The sequence shown here is derived from an EMBL/GenBank/DDBJ whole genome shotgun (WGS) entry which is preliminary data.</text>
</comment>
<keyword evidence="4 13" id="KW-0645">Protease</keyword>
<feature type="transmembrane region" description="Helical" evidence="11">
    <location>
        <begin position="113"/>
        <end position="141"/>
    </location>
</feature>
<keyword evidence="8 11" id="KW-1133">Transmembrane helix</keyword>
<evidence type="ECO:0000256" key="7">
    <source>
        <dbReference type="ARBA" id="ARBA00022833"/>
    </source>
</evidence>
<dbReference type="PANTHER" id="PTHR42837:SF2">
    <property type="entry name" value="MEMBRANE METALLOPROTEASE ARASP2, CHLOROPLASTIC-RELATED"/>
    <property type="match status" value="1"/>
</dbReference>
<dbReference type="AlphaFoldDB" id="A0A4R1YT04"/>
<keyword evidence="5 11" id="KW-0812">Transmembrane</keyword>
<feature type="transmembrane region" description="Helical" evidence="11">
    <location>
        <begin position="421"/>
        <end position="441"/>
    </location>
</feature>
<evidence type="ECO:0000256" key="6">
    <source>
        <dbReference type="ARBA" id="ARBA00022801"/>
    </source>
</evidence>
<dbReference type="InterPro" id="IPR008915">
    <property type="entry name" value="Peptidase_M50"/>
</dbReference>
<dbReference type="EMBL" id="SLVM01000014">
    <property type="protein sequence ID" value="TCM83383.1"/>
    <property type="molecule type" value="Genomic_DNA"/>
</dbReference>
<feature type="domain" description="PDZ" evidence="12">
    <location>
        <begin position="208"/>
        <end position="277"/>
    </location>
</feature>
<sequence length="448" mass="47322">MDLLSLIPSAGNLVFTVGAFVLALSIIVTVHEYGHYIVGRWSGIKAEVFSIGFGPVLVSRTDRHGTQWQIAALPLGGYVRFMGDASASSARPSPEVAGMDQDTRRHTMHGAPLWARTATVAAGPLFNFALAILVFAALSLVRGVALEPPTVGSLADLPQGMAERSALAPGDTILALNGMPTPDYTRFYEVVATLPTDAAPVYTVRRNGVERDVIGPYPFPPIVGTVQPRTAAAEAGLRPGDVVLAIQGEPINAFRELQARVAETGGQPVTVRIWRAGETMEFDLTPKSMDLPMSDGSFQTRWLIGMTGALAFESATRMPGPVEALGEGVDQLGFILQSSLSALYHMVTGAISSCNLSGPIGIAESSGAAASQGLETFIWFIAVLSAAVGLLNLFPIPVLDGGHLVFYLYEGITGRPPSDRAMRFLTAVGLAMLLGLMAFALTNDLVCP</sequence>
<dbReference type="InterPro" id="IPR001478">
    <property type="entry name" value="PDZ"/>
</dbReference>
<feature type="domain" description="PDZ" evidence="12">
    <location>
        <begin position="137"/>
        <end position="207"/>
    </location>
</feature>
<evidence type="ECO:0000256" key="8">
    <source>
        <dbReference type="ARBA" id="ARBA00022989"/>
    </source>
</evidence>
<keyword evidence="6 11" id="KW-0378">Hydrolase</keyword>
<dbReference type="InterPro" id="IPR004387">
    <property type="entry name" value="Pept_M50_Zn"/>
</dbReference>
<dbReference type="Proteomes" id="UP000295277">
    <property type="component" value="Unassembled WGS sequence"/>
</dbReference>
<dbReference type="InterPro" id="IPR036034">
    <property type="entry name" value="PDZ_sf"/>
</dbReference>
<dbReference type="SMART" id="SM00228">
    <property type="entry name" value="PDZ"/>
    <property type="match status" value="2"/>
</dbReference>
<keyword evidence="7 11" id="KW-0862">Zinc</keyword>
<feature type="transmembrane region" description="Helical" evidence="11">
    <location>
        <begin position="6"/>
        <end position="30"/>
    </location>
</feature>
<evidence type="ECO:0000256" key="10">
    <source>
        <dbReference type="ARBA" id="ARBA00023136"/>
    </source>
</evidence>
<dbReference type="CDD" id="cd23081">
    <property type="entry name" value="cpPDZ_EcRseP-like"/>
    <property type="match status" value="1"/>
</dbReference>
<evidence type="ECO:0000256" key="1">
    <source>
        <dbReference type="ARBA" id="ARBA00001947"/>
    </source>
</evidence>
<dbReference type="Pfam" id="PF17820">
    <property type="entry name" value="PDZ_6"/>
    <property type="match status" value="1"/>
</dbReference>
<keyword evidence="10 11" id="KW-0472">Membrane</keyword>
<dbReference type="NCBIfam" id="TIGR00054">
    <property type="entry name" value="RIP metalloprotease RseP"/>
    <property type="match status" value="1"/>
</dbReference>
<gene>
    <name evidence="13" type="ORF">EV216_11439</name>
</gene>
<comment type="subcellular location">
    <subcellularLocation>
        <location evidence="2">Membrane</location>
        <topology evidence="2">Multi-pass membrane protein</topology>
    </subcellularLocation>
</comment>
<dbReference type="InterPro" id="IPR041489">
    <property type="entry name" value="PDZ_6"/>
</dbReference>
<evidence type="ECO:0000256" key="2">
    <source>
        <dbReference type="ARBA" id="ARBA00004141"/>
    </source>
</evidence>
<dbReference type="EC" id="3.4.24.-" evidence="11"/>
<dbReference type="PANTHER" id="PTHR42837">
    <property type="entry name" value="REGULATOR OF SIGMA-E PROTEASE RSEP"/>
    <property type="match status" value="1"/>
</dbReference>
<dbReference type="GO" id="GO:0046872">
    <property type="term" value="F:metal ion binding"/>
    <property type="evidence" value="ECO:0007669"/>
    <property type="project" value="UniProtKB-KW"/>
</dbReference>
<organism evidence="13 14">
    <name type="scientific">Rhodovulum steppense</name>
    <dbReference type="NCBI Taxonomy" id="540251"/>
    <lineage>
        <taxon>Bacteria</taxon>
        <taxon>Pseudomonadati</taxon>
        <taxon>Pseudomonadota</taxon>
        <taxon>Alphaproteobacteria</taxon>
        <taxon>Rhodobacterales</taxon>
        <taxon>Paracoccaceae</taxon>
        <taxon>Rhodovulum</taxon>
    </lineage>
</organism>
<proteinExistence type="inferred from homology"/>
<dbReference type="Gene3D" id="2.30.42.10">
    <property type="match status" value="2"/>
</dbReference>